<dbReference type="InterPro" id="IPR050597">
    <property type="entry name" value="Cytochrome_c_Oxidase_Subunit"/>
</dbReference>
<evidence type="ECO:0000256" key="7">
    <source>
        <dbReference type="SAM" id="SignalP"/>
    </source>
</evidence>
<keyword evidence="3 5" id="KW-0479">Metal-binding</keyword>
<protein>
    <submittedName>
        <fullName evidence="9">Cytochrome c class I</fullName>
    </submittedName>
</protein>
<feature type="domain" description="Cytochrome c" evidence="8">
    <location>
        <begin position="17"/>
        <end position="116"/>
    </location>
</feature>
<feature type="region of interest" description="Disordered" evidence="6">
    <location>
        <begin position="220"/>
        <end position="244"/>
    </location>
</feature>
<gene>
    <name evidence="9" type="ORF">K457DRAFT_1825756</name>
</gene>
<dbReference type="Pfam" id="PF00034">
    <property type="entry name" value="Cytochrom_C"/>
    <property type="match status" value="2"/>
</dbReference>
<evidence type="ECO:0000256" key="1">
    <source>
        <dbReference type="ARBA" id="ARBA00022617"/>
    </source>
</evidence>
<accession>A0A197JAM1</accession>
<dbReference type="Gene3D" id="1.10.760.10">
    <property type="entry name" value="Cytochrome c-like domain"/>
    <property type="match status" value="2"/>
</dbReference>
<evidence type="ECO:0000256" key="2">
    <source>
        <dbReference type="ARBA" id="ARBA00022660"/>
    </source>
</evidence>
<name>A0A197JAM1_9FUNG</name>
<organism evidence="9 10">
    <name type="scientific">Linnemannia elongata AG-77</name>
    <dbReference type="NCBI Taxonomy" id="1314771"/>
    <lineage>
        <taxon>Eukaryota</taxon>
        <taxon>Fungi</taxon>
        <taxon>Fungi incertae sedis</taxon>
        <taxon>Mucoromycota</taxon>
        <taxon>Mortierellomycotina</taxon>
        <taxon>Mortierellomycetes</taxon>
        <taxon>Mortierellales</taxon>
        <taxon>Mortierellaceae</taxon>
        <taxon>Linnemannia</taxon>
    </lineage>
</organism>
<dbReference type="InterPro" id="IPR009056">
    <property type="entry name" value="Cyt_c-like_dom"/>
</dbReference>
<dbReference type="AlphaFoldDB" id="A0A197JAM1"/>
<keyword evidence="1 5" id="KW-0349">Heme</keyword>
<dbReference type="PANTHER" id="PTHR33751">
    <property type="entry name" value="CBB3-TYPE CYTOCHROME C OXIDASE SUBUNIT FIXP"/>
    <property type="match status" value="1"/>
</dbReference>
<keyword evidence="2" id="KW-0249">Electron transport</keyword>
<evidence type="ECO:0000256" key="4">
    <source>
        <dbReference type="ARBA" id="ARBA00023004"/>
    </source>
</evidence>
<keyword evidence="10" id="KW-1185">Reference proteome</keyword>
<feature type="chain" id="PRO_5008275753" evidence="7">
    <location>
        <begin position="32"/>
        <end position="244"/>
    </location>
</feature>
<evidence type="ECO:0000259" key="8">
    <source>
        <dbReference type="PROSITE" id="PS51007"/>
    </source>
</evidence>
<dbReference type="InterPro" id="IPR036909">
    <property type="entry name" value="Cyt_c-like_dom_sf"/>
</dbReference>
<dbReference type="GO" id="GO:0020037">
    <property type="term" value="F:heme binding"/>
    <property type="evidence" value="ECO:0007669"/>
    <property type="project" value="InterPro"/>
</dbReference>
<feature type="domain" description="Cytochrome c" evidence="8">
    <location>
        <begin position="130"/>
        <end position="220"/>
    </location>
</feature>
<dbReference type="Proteomes" id="UP000078512">
    <property type="component" value="Unassembled WGS sequence"/>
</dbReference>
<dbReference type="InterPro" id="IPR024167">
    <property type="entry name" value="Cytochrome_c4-like"/>
</dbReference>
<evidence type="ECO:0000256" key="5">
    <source>
        <dbReference type="PROSITE-ProRule" id="PRU00433"/>
    </source>
</evidence>
<feature type="signal peptide" evidence="7">
    <location>
        <begin position="1"/>
        <end position="31"/>
    </location>
</feature>
<sequence length="244" mass="26272">MESRVALKHIFHRILAALLISSGGLFNSAHAEIPTPQAPDTIAARVQACAICHGNQGEGTDNDYFPRLAGKPADYLYNQLKHFREGRRKYAPMNYLVTYLSDDYLREIAVYYANLRPPYPTPEPSKISQSMLAQGKKIALEGDRAKNVPACIACHGAKLTGAEPAIPGLVGLHADYISAQLGAWRSGVRHAAAPDCMHTVAIQLSDADIRAVSTWLAMQPAPPDATPAPAGSLKLPLTCGSQPH</sequence>
<dbReference type="EMBL" id="KV442239">
    <property type="protein sequence ID" value="OAQ22113.1"/>
    <property type="molecule type" value="Genomic_DNA"/>
</dbReference>
<keyword evidence="4 5" id="KW-0408">Iron</keyword>
<dbReference type="PROSITE" id="PS51007">
    <property type="entry name" value="CYTC"/>
    <property type="match status" value="2"/>
</dbReference>
<keyword evidence="2" id="KW-0679">Respiratory chain</keyword>
<evidence type="ECO:0000256" key="6">
    <source>
        <dbReference type="SAM" id="MobiDB-lite"/>
    </source>
</evidence>
<dbReference type="SUPFAM" id="SSF46626">
    <property type="entry name" value="Cytochrome c"/>
    <property type="match status" value="2"/>
</dbReference>
<keyword evidence="7" id="KW-0732">Signal</keyword>
<dbReference type="GO" id="GO:0009055">
    <property type="term" value="F:electron transfer activity"/>
    <property type="evidence" value="ECO:0007669"/>
    <property type="project" value="InterPro"/>
</dbReference>
<evidence type="ECO:0000313" key="9">
    <source>
        <dbReference type="EMBL" id="OAQ22113.1"/>
    </source>
</evidence>
<dbReference type="GO" id="GO:0042597">
    <property type="term" value="C:periplasmic space"/>
    <property type="evidence" value="ECO:0007669"/>
    <property type="project" value="InterPro"/>
</dbReference>
<reference evidence="9 10" key="1">
    <citation type="submission" date="2016-05" db="EMBL/GenBank/DDBJ databases">
        <title>Genome sequencing reveals origins of a unique bacterial endosymbiosis in the earliest lineages of terrestrial Fungi.</title>
        <authorList>
            <consortium name="DOE Joint Genome Institute"/>
            <person name="Uehling J."/>
            <person name="Gryganskyi A."/>
            <person name="Hameed K."/>
            <person name="Tschaplinski T."/>
            <person name="Misztal P."/>
            <person name="Wu S."/>
            <person name="Desiro A."/>
            <person name="Vande Pol N."/>
            <person name="Du Z.-Y."/>
            <person name="Zienkiewicz A."/>
            <person name="Zienkiewicz K."/>
            <person name="Morin E."/>
            <person name="Tisserant E."/>
            <person name="Splivallo R."/>
            <person name="Hainaut M."/>
            <person name="Henrissat B."/>
            <person name="Ohm R."/>
            <person name="Kuo A."/>
            <person name="Yan J."/>
            <person name="Lipzen A."/>
            <person name="Nolan M."/>
            <person name="Labutti K."/>
            <person name="Barry K."/>
            <person name="Goldstein A."/>
            <person name="Labbe J."/>
            <person name="Schadt C."/>
            <person name="Tuskan G."/>
            <person name="Grigoriev I."/>
            <person name="Martin F."/>
            <person name="Vilgalys R."/>
            <person name="Bonito G."/>
        </authorList>
    </citation>
    <scope>NUCLEOTIDE SEQUENCE [LARGE SCALE GENOMIC DNA]</scope>
    <source>
        <strain evidence="9 10">AG-77</strain>
    </source>
</reference>
<dbReference type="OrthoDB" id="2334796at2759"/>
<evidence type="ECO:0000256" key="3">
    <source>
        <dbReference type="ARBA" id="ARBA00022723"/>
    </source>
</evidence>
<keyword evidence="2" id="KW-0813">Transport</keyword>
<proteinExistence type="predicted"/>
<evidence type="ECO:0000313" key="10">
    <source>
        <dbReference type="Proteomes" id="UP000078512"/>
    </source>
</evidence>
<dbReference type="PIRSF" id="PIRSF000005">
    <property type="entry name" value="Cytochrome_c4"/>
    <property type="match status" value="1"/>
</dbReference>
<dbReference type="PANTHER" id="PTHR33751:SF11">
    <property type="entry name" value="BLL4483 PROTEIN"/>
    <property type="match status" value="1"/>
</dbReference>
<dbReference type="GO" id="GO:0005506">
    <property type="term" value="F:iron ion binding"/>
    <property type="evidence" value="ECO:0007669"/>
    <property type="project" value="InterPro"/>
</dbReference>